<gene>
    <name evidence="2" type="ORF">LMI_1891</name>
    <name evidence="3" type="ORF">SAMN02982997_01394</name>
</gene>
<reference evidence="4" key="1">
    <citation type="submission" date="2014-09" db="EMBL/GenBank/DDBJ databases">
        <authorList>
            <person name="Gomez-Valero L."/>
        </authorList>
    </citation>
    <scope>NUCLEOTIDE SEQUENCE [LARGE SCALE GENOMIC DNA]</scope>
    <source>
        <strain evidence="4">ATCC33218</strain>
    </source>
</reference>
<keyword evidence="3" id="KW-0808">Transferase</keyword>
<dbReference type="AlphaFoldDB" id="A0A098GGS3"/>
<dbReference type="RefSeq" id="WP_045099471.1">
    <property type="nucleotide sequence ID" value="NZ_CP020614.1"/>
</dbReference>
<keyword evidence="3" id="KW-0489">Methyltransferase</keyword>
<dbReference type="EMBL" id="LN614830">
    <property type="protein sequence ID" value="CEG61182.1"/>
    <property type="molecule type" value="Genomic_DNA"/>
</dbReference>
<dbReference type="PATRIC" id="fig|451.8.peg.1412"/>
<dbReference type="SUPFAM" id="SSF53335">
    <property type="entry name" value="S-adenosyl-L-methionine-dependent methyltransferases"/>
    <property type="match status" value="1"/>
</dbReference>
<dbReference type="OrthoDB" id="5647652at2"/>
<organism evidence="2 4">
    <name type="scientific">Legionella micdadei</name>
    <name type="common">Tatlockia micdadei</name>
    <dbReference type="NCBI Taxonomy" id="451"/>
    <lineage>
        <taxon>Bacteria</taxon>
        <taxon>Pseudomonadati</taxon>
        <taxon>Pseudomonadota</taxon>
        <taxon>Gammaproteobacteria</taxon>
        <taxon>Legionellales</taxon>
        <taxon>Legionellaceae</taxon>
        <taxon>Legionella</taxon>
    </lineage>
</organism>
<reference evidence="3 5" key="3">
    <citation type="submission" date="2016-10" db="EMBL/GenBank/DDBJ databases">
        <authorList>
            <person name="Varghese N."/>
            <person name="Submissions S."/>
        </authorList>
    </citation>
    <scope>NUCLEOTIDE SEQUENCE [LARGE SCALE GENOMIC DNA]</scope>
    <source>
        <strain evidence="3 5">ATCC 33218</strain>
    </source>
</reference>
<evidence type="ECO:0000313" key="3">
    <source>
        <dbReference type="EMBL" id="SCY32372.1"/>
    </source>
</evidence>
<dbReference type="PANTHER" id="PTHR43317:SF1">
    <property type="entry name" value="THERMOSPERMINE SYNTHASE ACAULIS5"/>
    <property type="match status" value="1"/>
</dbReference>
<dbReference type="GO" id="GO:0032259">
    <property type="term" value="P:methylation"/>
    <property type="evidence" value="ECO:0007669"/>
    <property type="project" value="UniProtKB-KW"/>
</dbReference>
<keyword evidence="1" id="KW-0620">Polyamine biosynthesis</keyword>
<keyword evidence="5" id="KW-1185">Reference proteome</keyword>
<dbReference type="Gene3D" id="3.40.50.150">
    <property type="entry name" value="Vaccinia Virus protein VP39"/>
    <property type="match status" value="1"/>
</dbReference>
<accession>A0A098GGS3</accession>
<evidence type="ECO:0000313" key="4">
    <source>
        <dbReference type="Proteomes" id="UP000032414"/>
    </source>
</evidence>
<dbReference type="InterPro" id="IPR029063">
    <property type="entry name" value="SAM-dependent_MTases_sf"/>
</dbReference>
<dbReference type="Proteomes" id="UP000182998">
    <property type="component" value="Unassembled WGS sequence"/>
</dbReference>
<name>A0A098GGS3_LEGMI</name>
<dbReference type="GO" id="GO:0008168">
    <property type="term" value="F:methyltransferase activity"/>
    <property type="evidence" value="ECO:0007669"/>
    <property type="project" value="UniProtKB-KW"/>
</dbReference>
<evidence type="ECO:0000313" key="5">
    <source>
        <dbReference type="Proteomes" id="UP000182998"/>
    </source>
</evidence>
<dbReference type="EMBL" id="FMVN01000006">
    <property type="protein sequence ID" value="SCY32372.1"/>
    <property type="molecule type" value="Genomic_DNA"/>
</dbReference>
<dbReference type="KEGG" id="tmc:LMI_1891"/>
<dbReference type="PANTHER" id="PTHR43317">
    <property type="entry name" value="THERMOSPERMINE SYNTHASE ACAULIS5"/>
    <property type="match status" value="1"/>
</dbReference>
<proteinExistence type="predicted"/>
<sequence>MWKTFAGHCIYQSTSGIRVFQNPIFRWLQFDSRAIQTLINRYCPQKPGLSYIKSLIFAVTLQPESCCMLGLGGGGAAHALSPLLGKDKLVIVERDDEVIDVASRFFMINQLENLSIIHQEANLFIRECQTQFQHLLVDLFDANAFPTSCNNDEFFLHCKRLLKPGGILAVNLANRHEQWPIFQLIQKSFQRSTIVLPVLDSPNMIVLAQNSDSMDTLLNRLKKNKTCKKITWDSKWGCVAKIK</sequence>
<dbReference type="GO" id="GO:0006596">
    <property type="term" value="P:polyamine biosynthetic process"/>
    <property type="evidence" value="ECO:0007669"/>
    <property type="project" value="UniProtKB-KW"/>
</dbReference>
<dbReference type="Pfam" id="PF01564">
    <property type="entry name" value="Spermine_synth"/>
    <property type="match status" value="1"/>
</dbReference>
<protein>
    <submittedName>
        <fullName evidence="3">Methyltransferase domain-containing protein</fullName>
    </submittedName>
</protein>
<dbReference type="STRING" id="451.B6N58_06545"/>
<dbReference type="HOGENOM" id="CLU_1127975_0_0_6"/>
<reference evidence="2" key="2">
    <citation type="submission" date="2014-09" db="EMBL/GenBank/DDBJ databases">
        <authorList>
            <person name="GOMEZ-VALERO Laura"/>
        </authorList>
    </citation>
    <scope>NUCLEOTIDE SEQUENCE</scope>
    <source>
        <strain evidence="2">ATCC33218</strain>
    </source>
</reference>
<evidence type="ECO:0000313" key="2">
    <source>
        <dbReference type="EMBL" id="CEG61182.1"/>
    </source>
</evidence>
<evidence type="ECO:0000256" key="1">
    <source>
        <dbReference type="ARBA" id="ARBA00023115"/>
    </source>
</evidence>
<dbReference type="Proteomes" id="UP000032414">
    <property type="component" value="Chromosome I"/>
</dbReference>